<dbReference type="OrthoDB" id="9788332at2"/>
<accession>A0A419A1U3</accession>
<proteinExistence type="predicted"/>
<evidence type="ECO:0000313" key="3">
    <source>
        <dbReference type="Proteomes" id="UP000285530"/>
    </source>
</evidence>
<evidence type="ECO:0000256" key="1">
    <source>
        <dbReference type="SAM" id="MobiDB-lite"/>
    </source>
</evidence>
<feature type="region of interest" description="Disordered" evidence="1">
    <location>
        <begin position="1"/>
        <end position="29"/>
    </location>
</feature>
<feature type="compositionally biased region" description="Basic and acidic residues" evidence="1">
    <location>
        <begin position="15"/>
        <end position="29"/>
    </location>
</feature>
<dbReference type="AlphaFoldDB" id="A0A419A1U3"/>
<protein>
    <submittedName>
        <fullName evidence="2">DUF2141 domain-containing protein</fullName>
    </submittedName>
</protein>
<evidence type="ECO:0000313" key="2">
    <source>
        <dbReference type="EMBL" id="RJL07019.1"/>
    </source>
</evidence>
<sequence>MAARSGPVAPDLPDQGDRGAGRPDRADARTPDLIAAAQLGVGRLVRLRISCRVSPIARIVAGCRMRNWLIIGTVLAAGTAQAGVIEVAITGIPDDRGQVLCSLHAQPEGFPERAAVSDTVAVPRAGQAMCRFDGVAPGTYAVAVLHDGNANGRLDVNALGYPVESWGISAGPAPRFRAPRFDEASFRMGDRPMRLNVRLRR</sequence>
<keyword evidence="3" id="KW-1185">Reference proteome</keyword>
<dbReference type="EMBL" id="QZEV01000004">
    <property type="protein sequence ID" value="RJL07019.1"/>
    <property type="molecule type" value="Genomic_DNA"/>
</dbReference>
<reference evidence="2 3" key="1">
    <citation type="submission" date="2018-09" db="EMBL/GenBank/DDBJ databases">
        <title>Paracoccus onubensis nov. sp. a moderate halophilic bacterium isolated from Gruta de las Maravillas (Aracena, Spain).</title>
        <authorList>
            <person name="Jurado V."/>
            <person name="Gutierrez-Patricio S."/>
            <person name="Gonzalez-Pimentel J.L."/>
            <person name="Laiz L."/>
            <person name="Saiz-Jimenez C."/>
        </authorList>
    </citation>
    <scope>NUCLEOTIDE SEQUENCE [LARGE SCALE GENOMIC DNA]</scope>
    <source>
        <strain evidence="2 3">DSM 19484</strain>
    </source>
</reference>
<dbReference type="Pfam" id="PF09912">
    <property type="entry name" value="DUF2141"/>
    <property type="match status" value="1"/>
</dbReference>
<comment type="caution">
    <text evidence="2">The sequence shown here is derived from an EMBL/GenBank/DDBJ whole genome shotgun (WGS) entry which is preliminary data.</text>
</comment>
<gene>
    <name evidence="2" type="ORF">D3P06_02005</name>
</gene>
<organism evidence="2 3">
    <name type="scientific">Paracoccus aestuarii</name>
    <dbReference type="NCBI Taxonomy" id="453842"/>
    <lineage>
        <taxon>Bacteria</taxon>
        <taxon>Pseudomonadati</taxon>
        <taxon>Pseudomonadota</taxon>
        <taxon>Alphaproteobacteria</taxon>
        <taxon>Rhodobacterales</taxon>
        <taxon>Paracoccaceae</taxon>
        <taxon>Paracoccus</taxon>
    </lineage>
</organism>
<dbReference type="Proteomes" id="UP000285530">
    <property type="component" value="Unassembled WGS sequence"/>
</dbReference>
<name>A0A419A1U3_9RHOB</name>
<dbReference type="InterPro" id="IPR018673">
    <property type="entry name" value="DUF2141"/>
</dbReference>